<name>A0A166AC12_EXIGL</name>
<feature type="region of interest" description="Disordered" evidence="1">
    <location>
        <begin position="59"/>
        <end position="97"/>
    </location>
</feature>
<feature type="compositionally biased region" description="Pro residues" evidence="1">
    <location>
        <begin position="68"/>
        <end position="82"/>
    </location>
</feature>
<dbReference type="Pfam" id="PF20736">
    <property type="entry name" value="Glyco_hydro127M"/>
    <property type="match status" value="1"/>
</dbReference>
<feature type="transmembrane region" description="Helical" evidence="2">
    <location>
        <begin position="25"/>
        <end position="46"/>
    </location>
</feature>
<proteinExistence type="predicted"/>
<feature type="domain" description="Non-reducing end beta-L-arabinofuranosidase-like GH127 middle" evidence="4">
    <location>
        <begin position="506"/>
        <end position="588"/>
    </location>
</feature>
<dbReference type="Proteomes" id="UP000077266">
    <property type="component" value="Unassembled WGS sequence"/>
</dbReference>
<evidence type="ECO:0000256" key="2">
    <source>
        <dbReference type="SAM" id="Phobius"/>
    </source>
</evidence>
<dbReference type="InterPro" id="IPR012878">
    <property type="entry name" value="Beta-AFase-like_GH127_cat"/>
</dbReference>
<dbReference type="InParanoid" id="A0A166AC12"/>
<keyword evidence="2" id="KW-1133">Transmembrane helix</keyword>
<keyword evidence="2" id="KW-0812">Transmembrane</keyword>
<evidence type="ECO:0008006" key="7">
    <source>
        <dbReference type="Google" id="ProtNLM"/>
    </source>
</evidence>
<dbReference type="PANTHER" id="PTHR31151:SF0">
    <property type="entry name" value="PROLINE-TRNA LIGASE (DUF1680)"/>
    <property type="match status" value="1"/>
</dbReference>
<dbReference type="OrthoDB" id="5358475at2759"/>
<keyword evidence="6" id="KW-1185">Reference proteome</keyword>
<organism evidence="5 6">
    <name type="scientific">Exidia glandulosa HHB12029</name>
    <dbReference type="NCBI Taxonomy" id="1314781"/>
    <lineage>
        <taxon>Eukaryota</taxon>
        <taxon>Fungi</taxon>
        <taxon>Dikarya</taxon>
        <taxon>Basidiomycota</taxon>
        <taxon>Agaricomycotina</taxon>
        <taxon>Agaricomycetes</taxon>
        <taxon>Auriculariales</taxon>
        <taxon>Exidiaceae</taxon>
        <taxon>Exidia</taxon>
    </lineage>
</organism>
<dbReference type="AlphaFoldDB" id="A0A166AC12"/>
<gene>
    <name evidence="5" type="ORF">EXIGLDRAFT_740764</name>
</gene>
<sequence length="730" mass="78767">MSGLASSTGRYGAKPHRVLGMRPPLAVTVIAIVCVVIAAVTAGAVVGTHKHHDAAVDVQDNSNSSAPEPTPPPTAPGSPPGPNSDSPPVDPTNTTAPANSKLAPLLFNRLPLGAVQPAGWLLDQLNVQANGLAGHEHDFYNYVANSTWTGGTATYSNLNEGGSYWFNGMVANAFVLNDTRLKGQVQSFLDYVLAHQAEDGWLGPEPRILWGRYPALLGLMQFAEADPSQADKIVTAMHKFVALANKMLHNNGDGVDEWGAARYADFILVLQWLYDNHPNDQQPILLDTMQLLKQTGMNWTDVFSPSKFPTGDTGKDGRIEWHGVNIGQALKARAVEHRFTQDAGDAEATSQWWDIVYKYHGRPSGVFAADEHLAGMAANRGTELCQVVEQMYSGSYVWQAFGDNGIADLVERMAYNALPATLTADMWAHQYLQQLNQIWAKHLDPNVFATDGADANVFGLEPNYPCCTVNHPQGFPKFVSNSFATTADNRGLVQVYLGPFSAKTTLSGGNAVSVTVDTQYPFSDTLSMTITAQKAYTHYVRIPDWATANGKALVTLNGGAAAPVKVGDHSLLAIPAKAGETKVTLNLPDDIRTESGPTGGVHVLRGPLLWSSDLFHTTNVLRQNALEPHAQDLEFVVNVGWQFAIDPATLAFLPNTLNGSLPTPIFRAETPPVRISAQGCPVNWTTTSGSADDPPSNPTCTGDEFQFIFWPYGSTKLRLAELPTFKSTVA</sequence>
<dbReference type="PANTHER" id="PTHR31151">
    <property type="entry name" value="PROLINE-TRNA LIGASE (DUF1680)"/>
    <property type="match status" value="1"/>
</dbReference>
<accession>A0A166AC12</accession>
<feature type="domain" description="Non-reducing end beta-L-arabinofuranosidase-like GH127 catalytic" evidence="3">
    <location>
        <begin position="155"/>
        <end position="478"/>
    </location>
</feature>
<evidence type="ECO:0000256" key="1">
    <source>
        <dbReference type="SAM" id="MobiDB-lite"/>
    </source>
</evidence>
<evidence type="ECO:0000259" key="3">
    <source>
        <dbReference type="Pfam" id="PF07944"/>
    </source>
</evidence>
<reference evidence="5 6" key="1">
    <citation type="journal article" date="2016" name="Mol. Biol. Evol.">
        <title>Comparative Genomics of Early-Diverging Mushroom-Forming Fungi Provides Insights into the Origins of Lignocellulose Decay Capabilities.</title>
        <authorList>
            <person name="Nagy L.G."/>
            <person name="Riley R."/>
            <person name="Tritt A."/>
            <person name="Adam C."/>
            <person name="Daum C."/>
            <person name="Floudas D."/>
            <person name="Sun H."/>
            <person name="Yadav J.S."/>
            <person name="Pangilinan J."/>
            <person name="Larsson K.H."/>
            <person name="Matsuura K."/>
            <person name="Barry K."/>
            <person name="Labutti K."/>
            <person name="Kuo R."/>
            <person name="Ohm R.A."/>
            <person name="Bhattacharya S.S."/>
            <person name="Shirouzu T."/>
            <person name="Yoshinaga Y."/>
            <person name="Martin F.M."/>
            <person name="Grigoriev I.V."/>
            <person name="Hibbett D.S."/>
        </authorList>
    </citation>
    <scope>NUCLEOTIDE SEQUENCE [LARGE SCALE GENOMIC DNA]</scope>
    <source>
        <strain evidence="5 6">HHB12029</strain>
    </source>
</reference>
<evidence type="ECO:0000313" key="5">
    <source>
        <dbReference type="EMBL" id="KZV90509.1"/>
    </source>
</evidence>
<keyword evidence="2" id="KW-0472">Membrane</keyword>
<evidence type="ECO:0000259" key="4">
    <source>
        <dbReference type="Pfam" id="PF20736"/>
    </source>
</evidence>
<dbReference type="STRING" id="1314781.A0A166AC12"/>
<dbReference type="InterPro" id="IPR049046">
    <property type="entry name" value="Beta-AFase-like_GH127_middle"/>
</dbReference>
<protein>
    <recommendedName>
        <fullName evidence="7">DUF1680-domain-containing protein</fullName>
    </recommendedName>
</protein>
<evidence type="ECO:0000313" key="6">
    <source>
        <dbReference type="Proteomes" id="UP000077266"/>
    </source>
</evidence>
<dbReference type="EMBL" id="KV426047">
    <property type="protein sequence ID" value="KZV90509.1"/>
    <property type="molecule type" value="Genomic_DNA"/>
</dbReference>
<dbReference type="Pfam" id="PF07944">
    <property type="entry name" value="Beta-AFase-like_GH127_cat"/>
    <property type="match status" value="1"/>
</dbReference>